<comment type="catalytic activity">
    <reaction evidence="1">
        <text>ATP + protein L-histidine = ADP + protein N-phospho-L-histidine.</text>
        <dbReference type="EC" id="2.7.13.3"/>
    </reaction>
</comment>
<reference evidence="9 10" key="1">
    <citation type="journal article" date="2016" name="Nat. Microbiol.">
        <title>The Mouse Intestinal Bacterial Collection (miBC) provides host-specific insight into cultured diversity and functional potential of the gut microbiota.</title>
        <authorList>
            <person name="Lagkouvardos I."/>
            <person name="Pukall R."/>
            <person name="Abt B."/>
            <person name="Foesel B.U."/>
            <person name="Meier-Kolthoff J.P."/>
            <person name="Kumar N."/>
            <person name="Bresciani A."/>
            <person name="Martinez I."/>
            <person name="Just S."/>
            <person name="Ziegler C."/>
            <person name="Brugiroux S."/>
            <person name="Garzetti D."/>
            <person name="Wenning M."/>
            <person name="Bui T.P."/>
            <person name="Wang J."/>
            <person name="Hugenholtz F."/>
            <person name="Plugge C.M."/>
            <person name="Peterson D.A."/>
            <person name="Hornef M.W."/>
            <person name="Baines J.F."/>
            <person name="Smidt H."/>
            <person name="Walter J."/>
            <person name="Kristiansen K."/>
            <person name="Nielsen H.B."/>
            <person name="Haller D."/>
            <person name="Overmann J."/>
            <person name="Stecher B."/>
            <person name="Clavel T."/>
        </authorList>
    </citation>
    <scope>NUCLEOTIDE SEQUENCE [LARGE SCALE GENOMIC DNA]</scope>
    <source>
        <strain evidence="9 10">DSM 28560</strain>
    </source>
</reference>
<evidence type="ECO:0000256" key="4">
    <source>
        <dbReference type="ARBA" id="ARBA00022553"/>
    </source>
</evidence>
<accession>A0A4R4FGT2</accession>
<dbReference type="GO" id="GO:0005886">
    <property type="term" value="C:plasma membrane"/>
    <property type="evidence" value="ECO:0007669"/>
    <property type="project" value="TreeGrafter"/>
</dbReference>
<dbReference type="RefSeq" id="WP_132274574.1">
    <property type="nucleotide sequence ID" value="NZ_JAOBST010000006.1"/>
</dbReference>
<protein>
    <recommendedName>
        <fullName evidence="3">histidine kinase</fullName>
        <ecNumber evidence="3">2.7.13.3</ecNumber>
    </recommendedName>
</protein>
<comment type="subcellular location">
    <subcellularLocation>
        <location evidence="2">Membrane</location>
    </subcellularLocation>
</comment>
<gene>
    <name evidence="9" type="ORF">E1963_01890</name>
</gene>
<dbReference type="SMART" id="SM00387">
    <property type="entry name" value="HATPase_c"/>
    <property type="match status" value="1"/>
</dbReference>
<dbReference type="SUPFAM" id="SSF47384">
    <property type="entry name" value="Homodimeric domain of signal transducing histidine kinase"/>
    <property type="match status" value="1"/>
</dbReference>
<keyword evidence="7" id="KW-0902">Two-component regulatory system</keyword>
<dbReference type="Gene3D" id="1.10.287.130">
    <property type="match status" value="1"/>
</dbReference>
<dbReference type="InterPro" id="IPR036890">
    <property type="entry name" value="HATPase_C_sf"/>
</dbReference>
<dbReference type="InterPro" id="IPR003594">
    <property type="entry name" value="HATPase_dom"/>
</dbReference>
<evidence type="ECO:0000256" key="2">
    <source>
        <dbReference type="ARBA" id="ARBA00004370"/>
    </source>
</evidence>
<dbReference type="CDD" id="cd00082">
    <property type="entry name" value="HisKA"/>
    <property type="match status" value="1"/>
</dbReference>
<evidence type="ECO:0000313" key="9">
    <source>
        <dbReference type="EMBL" id="TDA22867.1"/>
    </source>
</evidence>
<dbReference type="GO" id="GO:0004721">
    <property type="term" value="F:phosphoprotein phosphatase activity"/>
    <property type="evidence" value="ECO:0007669"/>
    <property type="project" value="TreeGrafter"/>
</dbReference>
<keyword evidence="6 9" id="KW-0418">Kinase</keyword>
<evidence type="ECO:0000259" key="8">
    <source>
        <dbReference type="PROSITE" id="PS50109"/>
    </source>
</evidence>
<dbReference type="GO" id="GO:0000155">
    <property type="term" value="F:phosphorelay sensor kinase activity"/>
    <property type="evidence" value="ECO:0007669"/>
    <property type="project" value="InterPro"/>
</dbReference>
<evidence type="ECO:0000256" key="1">
    <source>
        <dbReference type="ARBA" id="ARBA00000085"/>
    </source>
</evidence>
<dbReference type="CDD" id="cd00075">
    <property type="entry name" value="HATPase"/>
    <property type="match status" value="1"/>
</dbReference>
<sequence>MWMGLMGAGLAGLCAGFGAAYYRQRRQREKELKEIAQLASDILNGTEVTGVSACEETLYAHIEHMLSRIQRMAMGRQEEVERSRAQIQQLITEIAHQMRTPLTNMETYLEFLLEEGLEDEDAKEYLEAVRCAEQKLHFLVESFIKMSRLEHHIILVRKEETDLSATISGALGQIGRKAQERGLTVEAAVPEKIQCPHDAGWLGEALLNVLDNAVKYSRAKGVVKVSAVKNEMFCSIQVRDYGIGIAEGEENKVFQRFYRGSRVTSEEGFGIGLYLAKEIVTRHGGFMRIVRMDPGVKVEIQLLELC</sequence>
<evidence type="ECO:0000313" key="10">
    <source>
        <dbReference type="Proteomes" id="UP000295710"/>
    </source>
</evidence>
<dbReference type="PANTHER" id="PTHR45453">
    <property type="entry name" value="PHOSPHATE REGULON SENSOR PROTEIN PHOR"/>
    <property type="match status" value="1"/>
</dbReference>
<dbReference type="PROSITE" id="PS50109">
    <property type="entry name" value="HIS_KIN"/>
    <property type="match status" value="1"/>
</dbReference>
<evidence type="ECO:0000256" key="6">
    <source>
        <dbReference type="ARBA" id="ARBA00022777"/>
    </source>
</evidence>
<keyword evidence="5" id="KW-0808">Transferase</keyword>
<dbReference type="InterPro" id="IPR050351">
    <property type="entry name" value="BphY/WalK/GraS-like"/>
</dbReference>
<keyword evidence="10" id="KW-1185">Reference proteome</keyword>
<dbReference type="EMBL" id="SMMX01000002">
    <property type="protein sequence ID" value="TDA22867.1"/>
    <property type="molecule type" value="Genomic_DNA"/>
</dbReference>
<dbReference type="InterPro" id="IPR005467">
    <property type="entry name" value="His_kinase_dom"/>
</dbReference>
<feature type="domain" description="Histidine kinase" evidence="8">
    <location>
        <begin position="93"/>
        <end position="302"/>
    </location>
</feature>
<dbReference type="SMART" id="SM00388">
    <property type="entry name" value="HisKA"/>
    <property type="match status" value="1"/>
</dbReference>
<dbReference type="Pfam" id="PF02518">
    <property type="entry name" value="HATPase_c"/>
    <property type="match status" value="1"/>
</dbReference>
<evidence type="ECO:0000256" key="5">
    <source>
        <dbReference type="ARBA" id="ARBA00022679"/>
    </source>
</evidence>
<dbReference type="Gene3D" id="3.30.565.10">
    <property type="entry name" value="Histidine kinase-like ATPase, C-terminal domain"/>
    <property type="match status" value="1"/>
</dbReference>
<dbReference type="Proteomes" id="UP000295710">
    <property type="component" value="Unassembled WGS sequence"/>
</dbReference>
<dbReference type="GO" id="GO:0016036">
    <property type="term" value="P:cellular response to phosphate starvation"/>
    <property type="evidence" value="ECO:0007669"/>
    <property type="project" value="TreeGrafter"/>
</dbReference>
<proteinExistence type="predicted"/>
<dbReference type="InterPro" id="IPR004358">
    <property type="entry name" value="Sig_transdc_His_kin-like_C"/>
</dbReference>
<dbReference type="InterPro" id="IPR003661">
    <property type="entry name" value="HisK_dim/P_dom"/>
</dbReference>
<organism evidence="9 10">
    <name type="scientific">Extibacter muris</name>
    <dbReference type="NCBI Taxonomy" id="1796622"/>
    <lineage>
        <taxon>Bacteria</taxon>
        <taxon>Bacillati</taxon>
        <taxon>Bacillota</taxon>
        <taxon>Clostridia</taxon>
        <taxon>Lachnospirales</taxon>
        <taxon>Lachnospiraceae</taxon>
        <taxon>Extibacter</taxon>
    </lineage>
</organism>
<dbReference type="SUPFAM" id="SSF55874">
    <property type="entry name" value="ATPase domain of HSP90 chaperone/DNA topoisomerase II/histidine kinase"/>
    <property type="match status" value="1"/>
</dbReference>
<dbReference type="PRINTS" id="PR00344">
    <property type="entry name" value="BCTRLSENSOR"/>
</dbReference>
<dbReference type="AlphaFoldDB" id="A0A4R4FGT2"/>
<evidence type="ECO:0000256" key="3">
    <source>
        <dbReference type="ARBA" id="ARBA00012438"/>
    </source>
</evidence>
<dbReference type="InterPro" id="IPR036097">
    <property type="entry name" value="HisK_dim/P_sf"/>
</dbReference>
<dbReference type="PANTHER" id="PTHR45453:SF1">
    <property type="entry name" value="PHOSPHATE REGULON SENSOR PROTEIN PHOR"/>
    <property type="match status" value="1"/>
</dbReference>
<keyword evidence="4" id="KW-0597">Phosphoprotein</keyword>
<comment type="caution">
    <text evidence="9">The sequence shown here is derived from an EMBL/GenBank/DDBJ whole genome shotgun (WGS) entry which is preliminary data.</text>
</comment>
<dbReference type="EC" id="2.7.13.3" evidence="3"/>
<evidence type="ECO:0000256" key="7">
    <source>
        <dbReference type="ARBA" id="ARBA00023012"/>
    </source>
</evidence>
<dbReference type="Pfam" id="PF00512">
    <property type="entry name" value="HisKA"/>
    <property type="match status" value="1"/>
</dbReference>
<name>A0A4R4FGT2_9FIRM</name>